<comment type="subcellular location">
    <subcellularLocation>
        <location evidence="1">Mitochondrion membrane</location>
        <topology evidence="1">Multi-pass membrane protein</topology>
    </subcellularLocation>
</comment>
<dbReference type="CTD" id="20314993"/>
<keyword evidence="8 10" id="KW-0472">Membrane</keyword>
<evidence type="ECO:0000256" key="2">
    <source>
        <dbReference type="ARBA" id="ARBA00005974"/>
    </source>
</evidence>
<dbReference type="GO" id="GO:0005743">
    <property type="term" value="C:mitochondrial inner membrane"/>
    <property type="evidence" value="ECO:0007669"/>
    <property type="project" value="TreeGrafter"/>
</dbReference>
<dbReference type="GO" id="GO:0140300">
    <property type="term" value="P:serine import into mitochondrion"/>
    <property type="evidence" value="ECO:0007669"/>
    <property type="project" value="TreeGrafter"/>
</dbReference>
<dbReference type="STRING" id="6198.A0A075A1R6"/>
<evidence type="ECO:0000256" key="10">
    <source>
        <dbReference type="SAM" id="Phobius"/>
    </source>
</evidence>
<dbReference type="GeneID" id="20314993"/>
<dbReference type="Proteomes" id="UP000054324">
    <property type="component" value="Unassembled WGS sequence"/>
</dbReference>
<feature type="transmembrane region" description="Helical" evidence="10">
    <location>
        <begin position="314"/>
        <end position="335"/>
    </location>
</feature>
<evidence type="ECO:0000256" key="8">
    <source>
        <dbReference type="ARBA" id="ARBA00023136"/>
    </source>
</evidence>
<evidence type="ECO:0000256" key="4">
    <source>
        <dbReference type="ARBA" id="ARBA00022692"/>
    </source>
</evidence>
<dbReference type="RefSeq" id="XP_009162941.1">
    <property type="nucleotide sequence ID" value="XM_009164677.1"/>
</dbReference>
<proteinExistence type="inferred from homology"/>
<organism evidence="11 12">
    <name type="scientific">Opisthorchis viverrini</name>
    <name type="common">Southeast Asian liver fluke</name>
    <dbReference type="NCBI Taxonomy" id="6198"/>
    <lineage>
        <taxon>Eukaryota</taxon>
        <taxon>Metazoa</taxon>
        <taxon>Spiralia</taxon>
        <taxon>Lophotrochozoa</taxon>
        <taxon>Platyhelminthes</taxon>
        <taxon>Trematoda</taxon>
        <taxon>Digenea</taxon>
        <taxon>Opisthorchiida</taxon>
        <taxon>Opisthorchiata</taxon>
        <taxon>Opisthorchiidae</taxon>
        <taxon>Opisthorchis</taxon>
    </lineage>
</organism>
<keyword evidence="3" id="KW-0813">Transport</keyword>
<keyword evidence="12" id="KW-1185">Reference proteome</keyword>
<keyword evidence="5" id="KW-0029">Amino-acid transport</keyword>
<protein>
    <recommendedName>
        <fullName evidence="13">Sidoreflexin</fullName>
    </recommendedName>
</protein>
<dbReference type="OrthoDB" id="6608471at2759"/>
<evidence type="ECO:0000256" key="6">
    <source>
        <dbReference type="ARBA" id="ARBA00022989"/>
    </source>
</evidence>
<keyword evidence="7" id="KW-0496">Mitochondrion</keyword>
<evidence type="ECO:0000256" key="7">
    <source>
        <dbReference type="ARBA" id="ARBA00023128"/>
    </source>
</evidence>
<sequence>MKDMETIVNATGPGKPPVAEKNRDQTDTVIFTTGLCTLNDNSRLLLGVSELRRLQVFDNHCLRTIARVGWCRRIRNEAVRKRVFGRVTGTSIEECVQYQKLRWLGHVIRMPNHRLPKRVLFSMPNSEWRKQRGGQPLTWLRSMKEITKHLGTVSATRLPGWGPREPHCAWLGTLLDIAANRFWMDVGVLRVWLSSLQELVTETLLNHLLARIPDDIYSYGINIDKPRYDQSTYVGRAKHFIITTNPLNILKSSSELEEAKSIVHKYKSGDPLPGLTVDGLWRAKQLYDSAFHPDTGEKMIFFGRMSFQVPGNMFITGCLLQFYKSTSAVVFWQWFNQTFNAVVNYTNRSGDSPISLTRLCTSYVLATTGAVATALSINKQVQRFPPLFGRFVPFIAVAAANCINIPCMRSLELTEGTTITDENGEVLGQSRVVGQRAIFKVVVSRILMAVPGMIFPPILMDALEKRGTLARYPWLGAPLQVTLCGIFLTFMTPMCCALFPQVSSIAFDKLEPDAQAKIRKLRGDRIPERVYYNKGL</sequence>
<name>A0A075A1R6_OPIVI</name>
<evidence type="ECO:0000256" key="9">
    <source>
        <dbReference type="SAM" id="MobiDB-lite"/>
    </source>
</evidence>
<feature type="region of interest" description="Disordered" evidence="9">
    <location>
        <begin position="1"/>
        <end position="23"/>
    </location>
</feature>
<feature type="transmembrane region" description="Helical" evidence="10">
    <location>
        <begin position="479"/>
        <end position="499"/>
    </location>
</feature>
<evidence type="ECO:0000313" key="12">
    <source>
        <dbReference type="Proteomes" id="UP000054324"/>
    </source>
</evidence>
<feature type="transmembrane region" description="Helical" evidence="10">
    <location>
        <begin position="437"/>
        <end position="459"/>
    </location>
</feature>
<dbReference type="AlphaFoldDB" id="A0A075A1R6"/>
<dbReference type="KEGG" id="ovi:T265_00805"/>
<dbReference type="EMBL" id="KL596626">
    <property type="protein sequence ID" value="KER33306.1"/>
    <property type="molecule type" value="Genomic_DNA"/>
</dbReference>
<feature type="transmembrane region" description="Helical" evidence="10">
    <location>
        <begin position="355"/>
        <end position="377"/>
    </location>
</feature>
<dbReference type="PANTHER" id="PTHR11153:SF8">
    <property type="entry name" value="SIDEROFLEXIN-1"/>
    <property type="match status" value="1"/>
</dbReference>
<dbReference type="InterPro" id="IPR004686">
    <property type="entry name" value="Mtc"/>
</dbReference>
<gene>
    <name evidence="11" type="ORF">T265_00805</name>
</gene>
<comment type="similarity">
    <text evidence="2">Belongs to the sideroflexin family.</text>
</comment>
<evidence type="ECO:0000256" key="5">
    <source>
        <dbReference type="ARBA" id="ARBA00022970"/>
    </source>
</evidence>
<reference evidence="11 12" key="1">
    <citation type="submission" date="2013-11" db="EMBL/GenBank/DDBJ databases">
        <title>Opisthorchis viverrini - life in the bile duct.</title>
        <authorList>
            <person name="Young N.D."/>
            <person name="Nagarajan N."/>
            <person name="Lin S.J."/>
            <person name="Korhonen P.K."/>
            <person name="Jex A.R."/>
            <person name="Hall R.S."/>
            <person name="Safavi-Hemami H."/>
            <person name="Kaewkong W."/>
            <person name="Bertrand D."/>
            <person name="Gao S."/>
            <person name="Seet Q."/>
            <person name="Wongkham S."/>
            <person name="Teh B.T."/>
            <person name="Wongkham C."/>
            <person name="Intapan P.M."/>
            <person name="Maleewong W."/>
            <person name="Yang X."/>
            <person name="Hu M."/>
            <person name="Wang Z."/>
            <person name="Hofmann A."/>
            <person name="Sternberg P.W."/>
            <person name="Tan P."/>
            <person name="Wang J."/>
            <person name="Gasser R.B."/>
        </authorList>
    </citation>
    <scope>NUCLEOTIDE SEQUENCE [LARGE SCALE GENOMIC DNA]</scope>
</reference>
<keyword evidence="6 10" id="KW-1133">Transmembrane helix</keyword>
<keyword evidence="4 10" id="KW-0812">Transmembrane</keyword>
<evidence type="ECO:0008006" key="13">
    <source>
        <dbReference type="Google" id="ProtNLM"/>
    </source>
</evidence>
<dbReference type="Pfam" id="PF03820">
    <property type="entry name" value="SFXNs"/>
    <property type="match status" value="1"/>
</dbReference>
<accession>A0A075A1R6</accession>
<evidence type="ECO:0000313" key="11">
    <source>
        <dbReference type="EMBL" id="KER33306.1"/>
    </source>
</evidence>
<dbReference type="PANTHER" id="PTHR11153">
    <property type="entry name" value="SIDEROFLEXIN"/>
    <property type="match status" value="1"/>
</dbReference>
<evidence type="ECO:0000256" key="1">
    <source>
        <dbReference type="ARBA" id="ARBA00004225"/>
    </source>
</evidence>
<evidence type="ECO:0000256" key="3">
    <source>
        <dbReference type="ARBA" id="ARBA00022448"/>
    </source>
</evidence>
<dbReference type="GO" id="GO:0015075">
    <property type="term" value="F:monoatomic ion transmembrane transporter activity"/>
    <property type="evidence" value="ECO:0007669"/>
    <property type="project" value="InterPro"/>
</dbReference>
<dbReference type="NCBIfam" id="TIGR00798">
    <property type="entry name" value="mtc"/>
    <property type="match status" value="1"/>
</dbReference>